<dbReference type="PANTHER" id="PTHR33744:SF15">
    <property type="entry name" value="CARBOHYDRATE DIACID REGULATOR"/>
    <property type="match status" value="1"/>
</dbReference>
<dbReference type="PANTHER" id="PTHR33744">
    <property type="entry name" value="CARBOHYDRATE DIACID REGULATOR"/>
    <property type="match status" value="1"/>
</dbReference>
<protein>
    <submittedName>
        <fullName evidence="2">Helix-turn-helix domain-containing protein</fullName>
    </submittedName>
</protein>
<evidence type="ECO:0000259" key="1">
    <source>
        <dbReference type="Pfam" id="PF13556"/>
    </source>
</evidence>
<dbReference type="InterPro" id="IPR025736">
    <property type="entry name" value="PucR_C-HTH_dom"/>
</dbReference>
<sequence length="250" mass="28515">MRFPVMRRFADLLLIKCLQDESRVDEAAVEHLATLYDFALPRIPYLIQIQRADGRADPLVAGLCLQEILRRLAIYLDNDEVSLLAEDLMLVLTSIDEQELPYQDLMTQVCREHEMQLVAIKGLPAVDVASFLKSLRFVKFCLLNRGQTLDCARAHDVLSAALASRPYQLLLDLIRKRLTHSKLALALQLTIKTYVQAQLEQQKTAQSLHIHRNTLKNRFKIIKELTGLDPELVEDLVVLYFACQEGEGGY</sequence>
<dbReference type="AlphaFoldDB" id="A0A9E2NTW7"/>
<dbReference type="Proteomes" id="UP000824150">
    <property type="component" value="Unassembled WGS sequence"/>
</dbReference>
<dbReference type="Pfam" id="PF13556">
    <property type="entry name" value="HTH_30"/>
    <property type="match status" value="1"/>
</dbReference>
<reference evidence="2" key="1">
    <citation type="journal article" date="2021" name="PeerJ">
        <title>Extensive microbial diversity within the chicken gut microbiome revealed by metagenomics and culture.</title>
        <authorList>
            <person name="Gilroy R."/>
            <person name="Ravi A."/>
            <person name="Getino M."/>
            <person name="Pursley I."/>
            <person name="Horton D.L."/>
            <person name="Alikhan N.F."/>
            <person name="Baker D."/>
            <person name="Gharbi K."/>
            <person name="Hall N."/>
            <person name="Watson M."/>
            <person name="Adriaenssens E.M."/>
            <person name="Foster-Nyarko E."/>
            <person name="Jarju S."/>
            <person name="Secka A."/>
            <person name="Antonio M."/>
            <person name="Oren A."/>
            <person name="Chaudhuri R.R."/>
            <person name="La Ragione R."/>
            <person name="Hildebrand F."/>
            <person name="Pallen M.J."/>
        </authorList>
    </citation>
    <scope>NUCLEOTIDE SEQUENCE</scope>
    <source>
        <strain evidence="2">687</strain>
    </source>
</reference>
<proteinExistence type="predicted"/>
<dbReference type="Gene3D" id="1.10.10.2840">
    <property type="entry name" value="PucR C-terminal helix-turn-helix domain"/>
    <property type="match status" value="1"/>
</dbReference>
<dbReference type="EMBL" id="JAHLFG010000051">
    <property type="protein sequence ID" value="MBU3826774.1"/>
    <property type="molecule type" value="Genomic_DNA"/>
</dbReference>
<gene>
    <name evidence="2" type="ORF">IAA31_04720</name>
</gene>
<evidence type="ECO:0000313" key="3">
    <source>
        <dbReference type="Proteomes" id="UP000824150"/>
    </source>
</evidence>
<dbReference type="InterPro" id="IPR051448">
    <property type="entry name" value="CdaR-like_regulators"/>
</dbReference>
<evidence type="ECO:0000313" key="2">
    <source>
        <dbReference type="EMBL" id="MBU3826774.1"/>
    </source>
</evidence>
<name>A0A9E2NTW7_9GAMM</name>
<organism evidence="2 3">
    <name type="scientific">Candidatus Anaerobiospirillum merdipullorum</name>
    <dbReference type="NCBI Taxonomy" id="2838450"/>
    <lineage>
        <taxon>Bacteria</taxon>
        <taxon>Pseudomonadati</taxon>
        <taxon>Pseudomonadota</taxon>
        <taxon>Gammaproteobacteria</taxon>
        <taxon>Aeromonadales</taxon>
        <taxon>Succinivibrionaceae</taxon>
        <taxon>Anaerobiospirillum</taxon>
    </lineage>
</organism>
<comment type="caution">
    <text evidence="2">The sequence shown here is derived from an EMBL/GenBank/DDBJ whole genome shotgun (WGS) entry which is preliminary data.</text>
</comment>
<dbReference type="InterPro" id="IPR042070">
    <property type="entry name" value="PucR_C-HTH_sf"/>
</dbReference>
<reference evidence="2" key="2">
    <citation type="submission" date="2021-04" db="EMBL/GenBank/DDBJ databases">
        <authorList>
            <person name="Gilroy R."/>
        </authorList>
    </citation>
    <scope>NUCLEOTIDE SEQUENCE</scope>
    <source>
        <strain evidence="2">687</strain>
    </source>
</reference>
<accession>A0A9E2NTW7</accession>
<feature type="domain" description="PucR C-terminal helix-turn-helix" evidence="1">
    <location>
        <begin position="190"/>
        <end position="243"/>
    </location>
</feature>